<feature type="compositionally biased region" description="Basic and acidic residues" evidence="3">
    <location>
        <begin position="595"/>
        <end position="610"/>
    </location>
</feature>
<feature type="region of interest" description="Disordered" evidence="3">
    <location>
        <begin position="364"/>
        <end position="383"/>
    </location>
</feature>
<evidence type="ECO:0000313" key="5">
    <source>
        <dbReference type="Proteomes" id="UP000327085"/>
    </source>
</evidence>
<dbReference type="GO" id="GO:0006281">
    <property type="term" value="P:DNA repair"/>
    <property type="evidence" value="ECO:0007669"/>
    <property type="project" value="InterPro"/>
</dbReference>
<protein>
    <submittedName>
        <fullName evidence="4">PREDICTED: methyl-CpG-binding domain</fullName>
    </submittedName>
</protein>
<feature type="region of interest" description="Disordered" evidence="3">
    <location>
        <begin position="310"/>
        <end position="333"/>
    </location>
</feature>
<dbReference type="EMBL" id="CABIKO010000167">
    <property type="protein sequence ID" value="VVA29524.1"/>
    <property type="molecule type" value="Genomic_DNA"/>
</dbReference>
<dbReference type="GO" id="GO:0005634">
    <property type="term" value="C:nucleus"/>
    <property type="evidence" value="ECO:0007669"/>
    <property type="project" value="UniProtKB-SubCell"/>
</dbReference>
<dbReference type="PANTHER" id="PTHR15074">
    <property type="entry name" value="METHYL-CPG-BINDING PROTEIN"/>
    <property type="match status" value="1"/>
</dbReference>
<dbReference type="Gene3D" id="1.10.340.30">
    <property type="entry name" value="Hypothetical protein, domain 2"/>
    <property type="match status" value="1"/>
</dbReference>
<dbReference type="GO" id="GO:0003824">
    <property type="term" value="F:catalytic activity"/>
    <property type="evidence" value="ECO:0007669"/>
    <property type="project" value="InterPro"/>
</dbReference>
<dbReference type="PANTHER" id="PTHR15074:SF0">
    <property type="entry name" value="METHYL-CPG-BINDING DOMAIN PROTEIN 4-LIKE PROTEIN"/>
    <property type="match status" value="1"/>
</dbReference>
<gene>
    <name evidence="4" type="ORF">ALMOND_2B015223</name>
</gene>
<feature type="region of interest" description="Disordered" evidence="3">
    <location>
        <begin position="1"/>
        <end position="188"/>
    </location>
</feature>
<dbReference type="Gramene" id="VVA29524">
    <property type="protein sequence ID" value="VVA29524"/>
    <property type="gene ID" value="Prudul26B015223"/>
</dbReference>
<feature type="compositionally biased region" description="Basic residues" evidence="3">
    <location>
        <begin position="149"/>
        <end position="158"/>
    </location>
</feature>
<dbReference type="InterPro" id="IPR011257">
    <property type="entry name" value="DNA_glycosylase"/>
</dbReference>
<sequence>MRGGAREVGSGKMVEGEREKKKKKKKRQPQPQPLEEEDNEPKHKKKKKREGFYVNFSGGPVQSETQTHEEEEEENKKGKSEGKNKRRRKVNAIRVGKRLVSPYFHNQGGGGGGGGGGGVDGEKEKKKKKKKEQEGNYNVDLDEANANANHKRRRRRKVLKCDDGKRVVSPYFQNQGGDGEKGKIFPTSPTNPGIVVNVVAQTEKASYENKPKTKKKKEKLNCNVGLLEANVNSDHKRRRKAPICIGQRVVSPYFQNQGGDGKKGKKFATYRNVVAEIEKVSGENKTEEKEQVNFNDVFYGISIKKKRRRVTRHDKDDSGCRNALEPEPEPEEITEFLPTSPEAIHKDESIEPAGVANEDVTSVEVSGANDIGKKKKKRGNRETSTMMNVVNEKEKEVEEKSEMNPQIKANKSNNGILKLEDVLAQFAYKGGANVNNIQIDKQKKMGTPLQTYYQISGVKKQEVEEEKEEKKYQKESETAPHFPLNNIINSSIVVSESARNTTEEHATVPSTCRTFKEEKVSQNSAENGKVSSKRRKNENHQRMARVEVRKVSPYFQTSGVQELLVNGTDDAKAKPPKRCSKTCSKSVKVSSYFQKESKEEDNVDGHLLESKKRRKRSPAINTALSASQKKDEAYRRRTPDNTWIPPRSEYGLMQEDHFHDPWRVLVICMLLNRTTGLQARRVISDLFTLCPNAKAATEAATEDIEKVIKSLGLQKKRAAMIQRLSQEYLEESWSYVTELHGVGKYAADAYAIFCTGKWERVKPTDHMLNYYWEFLGRIVPPV</sequence>
<dbReference type="GO" id="GO:0003677">
    <property type="term" value="F:DNA binding"/>
    <property type="evidence" value="ECO:0007669"/>
    <property type="project" value="InterPro"/>
</dbReference>
<evidence type="ECO:0000256" key="1">
    <source>
        <dbReference type="ARBA" id="ARBA00004123"/>
    </source>
</evidence>
<feature type="compositionally biased region" description="Basic and acidic residues" evidence="3">
    <location>
        <begin position="74"/>
        <end position="83"/>
    </location>
</feature>
<evidence type="ECO:0000256" key="3">
    <source>
        <dbReference type="SAM" id="MobiDB-lite"/>
    </source>
</evidence>
<name>A0A5E4FPX4_PRUDU</name>
<comment type="subcellular location">
    <subcellularLocation>
        <location evidence="1">Nucleus</location>
    </subcellularLocation>
</comment>
<accession>A0A5E4FPX4</accession>
<evidence type="ECO:0000256" key="2">
    <source>
        <dbReference type="ARBA" id="ARBA00023242"/>
    </source>
</evidence>
<keyword evidence="2" id="KW-0539">Nucleus</keyword>
<dbReference type="Proteomes" id="UP000327085">
    <property type="component" value="Chromosome 4"/>
</dbReference>
<dbReference type="FunFam" id="1.10.340.30:FF:000007">
    <property type="entry name" value="Methyl-CpG-binding domain protein 4"/>
    <property type="match status" value="1"/>
</dbReference>
<feature type="compositionally biased region" description="Basic residues" evidence="3">
    <location>
        <begin position="84"/>
        <end position="97"/>
    </location>
</feature>
<dbReference type="InterPro" id="IPR045138">
    <property type="entry name" value="MeCP2/MBD4"/>
</dbReference>
<feature type="region of interest" description="Disordered" evidence="3">
    <location>
        <begin position="516"/>
        <end position="543"/>
    </location>
</feature>
<feature type="compositionally biased region" description="Gly residues" evidence="3">
    <location>
        <begin position="107"/>
        <end position="119"/>
    </location>
</feature>
<organism evidence="4 5">
    <name type="scientific">Prunus dulcis</name>
    <name type="common">Almond</name>
    <name type="synonym">Amygdalus dulcis</name>
    <dbReference type="NCBI Taxonomy" id="3755"/>
    <lineage>
        <taxon>Eukaryota</taxon>
        <taxon>Viridiplantae</taxon>
        <taxon>Streptophyta</taxon>
        <taxon>Embryophyta</taxon>
        <taxon>Tracheophyta</taxon>
        <taxon>Spermatophyta</taxon>
        <taxon>Magnoliopsida</taxon>
        <taxon>eudicotyledons</taxon>
        <taxon>Gunneridae</taxon>
        <taxon>Pentapetalae</taxon>
        <taxon>rosids</taxon>
        <taxon>fabids</taxon>
        <taxon>Rosales</taxon>
        <taxon>Rosaceae</taxon>
        <taxon>Amygdaloideae</taxon>
        <taxon>Amygdaleae</taxon>
        <taxon>Prunus</taxon>
    </lineage>
</organism>
<feature type="compositionally biased region" description="Basic and acidic residues" evidence="3">
    <location>
        <begin position="628"/>
        <end position="639"/>
    </location>
</feature>
<dbReference type="SUPFAM" id="SSF48150">
    <property type="entry name" value="DNA-glycosylase"/>
    <property type="match status" value="1"/>
</dbReference>
<dbReference type="AlphaFoldDB" id="A0A5E4FPX4"/>
<feature type="compositionally biased region" description="Polar residues" evidence="3">
    <location>
        <begin position="521"/>
        <end position="530"/>
    </location>
</feature>
<feature type="region of interest" description="Disordered" evidence="3">
    <location>
        <begin position="594"/>
        <end position="640"/>
    </location>
</feature>
<proteinExistence type="predicted"/>
<dbReference type="InParanoid" id="A0A5E4FPX4"/>
<evidence type="ECO:0000313" key="4">
    <source>
        <dbReference type="EMBL" id="VVA29524.1"/>
    </source>
</evidence>
<reference evidence="5" key="1">
    <citation type="journal article" date="2020" name="Plant J.">
        <title>Transposons played a major role in the diversification between the closely related almond and peach genomes: results from the almond genome sequence.</title>
        <authorList>
            <person name="Alioto T."/>
            <person name="Alexiou K.G."/>
            <person name="Bardil A."/>
            <person name="Barteri F."/>
            <person name="Castanera R."/>
            <person name="Cruz F."/>
            <person name="Dhingra A."/>
            <person name="Duval H."/>
            <person name="Fernandez I Marti A."/>
            <person name="Frias L."/>
            <person name="Galan B."/>
            <person name="Garcia J.L."/>
            <person name="Howad W."/>
            <person name="Gomez-Garrido J."/>
            <person name="Gut M."/>
            <person name="Julca I."/>
            <person name="Morata J."/>
            <person name="Puigdomenech P."/>
            <person name="Ribeca P."/>
            <person name="Rubio Cabetas M.J."/>
            <person name="Vlasova A."/>
            <person name="Wirthensohn M."/>
            <person name="Garcia-Mas J."/>
            <person name="Gabaldon T."/>
            <person name="Casacuberta J.M."/>
            <person name="Arus P."/>
        </authorList>
    </citation>
    <scope>NUCLEOTIDE SEQUENCE [LARGE SCALE GENOMIC DNA]</scope>
    <source>
        <strain evidence="5">cv. Texas</strain>
    </source>
</reference>